<dbReference type="CDD" id="cd00156">
    <property type="entry name" value="REC"/>
    <property type="match status" value="1"/>
</dbReference>
<dbReference type="PANTHER" id="PTHR44591">
    <property type="entry name" value="STRESS RESPONSE REGULATOR PROTEIN 1"/>
    <property type="match status" value="1"/>
</dbReference>
<keyword evidence="5" id="KW-1185">Reference proteome</keyword>
<dbReference type="PANTHER" id="PTHR44591:SF3">
    <property type="entry name" value="RESPONSE REGULATORY DOMAIN-CONTAINING PROTEIN"/>
    <property type="match status" value="1"/>
</dbReference>
<feature type="domain" description="Response regulatory" evidence="3">
    <location>
        <begin position="114"/>
        <end position="229"/>
    </location>
</feature>
<sequence length="229" mass="24394">MKILVCCESDILRGALTLALEFAGHEVEGASDAHLLAPSIDEAGALLADEARARQAIAVLRDAGFAGRTLLVGDAPAEELAALVNEVGADGALPLAPTEDLARRFARAVGGKRRVLIVDDSEIAARLLEAELAQAGFAIDYAPDAETATSLVLKRATRPDLVLLDVNMPKVSGPQFCRFLKRNERFRSIKVVLCSGEDREKVAALAAECGADGFILKDEFLGKWIVENS</sequence>
<dbReference type="RefSeq" id="WP_176062462.1">
    <property type="nucleotide sequence ID" value="NZ_BJTG01000001.1"/>
</dbReference>
<name>A0A7I9VHS9_9BACT</name>
<evidence type="ECO:0000313" key="5">
    <source>
        <dbReference type="Proteomes" id="UP000503640"/>
    </source>
</evidence>
<proteinExistence type="predicted"/>
<organism evidence="4 5">
    <name type="scientific">Anaeromyxobacter diazotrophicus</name>
    <dbReference type="NCBI Taxonomy" id="2590199"/>
    <lineage>
        <taxon>Bacteria</taxon>
        <taxon>Pseudomonadati</taxon>
        <taxon>Myxococcota</taxon>
        <taxon>Myxococcia</taxon>
        <taxon>Myxococcales</taxon>
        <taxon>Cystobacterineae</taxon>
        <taxon>Anaeromyxobacteraceae</taxon>
        <taxon>Anaeromyxobacter</taxon>
    </lineage>
</organism>
<evidence type="ECO:0000256" key="1">
    <source>
        <dbReference type="ARBA" id="ARBA00022553"/>
    </source>
</evidence>
<dbReference type="PROSITE" id="PS50110">
    <property type="entry name" value="RESPONSE_REGULATORY"/>
    <property type="match status" value="1"/>
</dbReference>
<reference evidence="5" key="1">
    <citation type="journal article" date="2020" name="Appl. Environ. Microbiol.">
        <title>Diazotrophic Anaeromyxobacter Isolates from Soils.</title>
        <authorList>
            <person name="Masuda Y."/>
            <person name="Yamanaka H."/>
            <person name="Xu Z.X."/>
            <person name="Shiratori Y."/>
            <person name="Aono T."/>
            <person name="Amachi S."/>
            <person name="Senoo K."/>
            <person name="Itoh H."/>
        </authorList>
    </citation>
    <scope>NUCLEOTIDE SEQUENCE [LARGE SCALE GENOMIC DNA]</scope>
    <source>
        <strain evidence="5">R267</strain>
    </source>
</reference>
<gene>
    <name evidence="4" type="ORF">AMYX_04210</name>
</gene>
<protein>
    <recommendedName>
        <fullName evidence="3">Response regulatory domain-containing protein</fullName>
    </recommendedName>
</protein>
<dbReference type="Pfam" id="PF00072">
    <property type="entry name" value="Response_reg"/>
    <property type="match status" value="1"/>
</dbReference>
<dbReference type="AlphaFoldDB" id="A0A7I9VHS9"/>
<feature type="modified residue" description="4-aspartylphosphate" evidence="2">
    <location>
        <position position="165"/>
    </location>
</feature>
<dbReference type="InterPro" id="IPR001789">
    <property type="entry name" value="Sig_transdc_resp-reg_receiver"/>
</dbReference>
<evidence type="ECO:0000259" key="3">
    <source>
        <dbReference type="PROSITE" id="PS50110"/>
    </source>
</evidence>
<dbReference type="SUPFAM" id="SSF52172">
    <property type="entry name" value="CheY-like"/>
    <property type="match status" value="1"/>
</dbReference>
<dbReference type="Proteomes" id="UP000503640">
    <property type="component" value="Unassembled WGS sequence"/>
</dbReference>
<dbReference type="InterPro" id="IPR011006">
    <property type="entry name" value="CheY-like_superfamily"/>
</dbReference>
<dbReference type="Gene3D" id="3.40.50.2300">
    <property type="match status" value="1"/>
</dbReference>
<evidence type="ECO:0000256" key="2">
    <source>
        <dbReference type="PROSITE-ProRule" id="PRU00169"/>
    </source>
</evidence>
<comment type="caution">
    <text evidence="4">The sequence shown here is derived from an EMBL/GenBank/DDBJ whole genome shotgun (WGS) entry which is preliminary data.</text>
</comment>
<accession>A0A7I9VHS9</accession>
<dbReference type="EMBL" id="BJTG01000001">
    <property type="protein sequence ID" value="GEJ55680.1"/>
    <property type="molecule type" value="Genomic_DNA"/>
</dbReference>
<evidence type="ECO:0000313" key="4">
    <source>
        <dbReference type="EMBL" id="GEJ55680.1"/>
    </source>
</evidence>
<dbReference type="GO" id="GO:0000160">
    <property type="term" value="P:phosphorelay signal transduction system"/>
    <property type="evidence" value="ECO:0007669"/>
    <property type="project" value="InterPro"/>
</dbReference>
<dbReference type="InterPro" id="IPR050595">
    <property type="entry name" value="Bact_response_regulator"/>
</dbReference>
<keyword evidence="1 2" id="KW-0597">Phosphoprotein</keyword>
<dbReference type="SMART" id="SM00448">
    <property type="entry name" value="REC"/>
    <property type="match status" value="1"/>
</dbReference>